<dbReference type="AlphaFoldDB" id="A0A8K0XRI4"/>
<protein>
    <recommendedName>
        <fullName evidence="2">BHLH domain-containing protein</fullName>
    </recommendedName>
</protein>
<dbReference type="InterPro" id="IPR036638">
    <property type="entry name" value="HLH_DNA-bd_sf"/>
</dbReference>
<reference evidence="3" key="1">
    <citation type="journal article" date="2021" name="New Phytol.">
        <title>Evolutionary innovations through gain and loss of genes in the ectomycorrhizal Boletales.</title>
        <authorList>
            <person name="Wu G."/>
            <person name="Miyauchi S."/>
            <person name="Morin E."/>
            <person name="Kuo A."/>
            <person name="Drula E."/>
            <person name="Varga T."/>
            <person name="Kohler A."/>
            <person name="Feng B."/>
            <person name="Cao Y."/>
            <person name="Lipzen A."/>
            <person name="Daum C."/>
            <person name="Hundley H."/>
            <person name="Pangilinan J."/>
            <person name="Johnson J."/>
            <person name="Barry K."/>
            <person name="LaButti K."/>
            <person name="Ng V."/>
            <person name="Ahrendt S."/>
            <person name="Min B."/>
            <person name="Choi I.G."/>
            <person name="Park H."/>
            <person name="Plett J.M."/>
            <person name="Magnuson J."/>
            <person name="Spatafora J.W."/>
            <person name="Nagy L.G."/>
            <person name="Henrissat B."/>
            <person name="Grigoriev I.V."/>
            <person name="Yang Z.L."/>
            <person name="Xu J."/>
            <person name="Martin F.M."/>
        </authorList>
    </citation>
    <scope>NUCLEOTIDE SEQUENCE</scope>
    <source>
        <strain evidence="3">KKN 215</strain>
    </source>
</reference>
<dbReference type="Pfam" id="PF00010">
    <property type="entry name" value="HLH"/>
    <property type="match status" value="1"/>
</dbReference>
<dbReference type="PANTHER" id="PTHR47336:SF2">
    <property type="entry name" value="TRANSCRIPTION FACTOR HMS1-RELATED"/>
    <property type="match status" value="1"/>
</dbReference>
<evidence type="ECO:0000256" key="1">
    <source>
        <dbReference type="SAM" id="MobiDB-lite"/>
    </source>
</evidence>
<dbReference type="PANTHER" id="PTHR47336">
    <property type="entry name" value="TRANSCRIPTION FACTOR HMS1-RELATED"/>
    <property type="match status" value="1"/>
</dbReference>
<evidence type="ECO:0000313" key="3">
    <source>
        <dbReference type="EMBL" id="KAH8102253.1"/>
    </source>
</evidence>
<keyword evidence="4" id="KW-1185">Reference proteome</keyword>
<dbReference type="InterPro" id="IPR052099">
    <property type="entry name" value="Regulatory_TF_Diverse"/>
</dbReference>
<name>A0A8K0XRI4_9AGAR</name>
<feature type="compositionally biased region" description="Low complexity" evidence="1">
    <location>
        <begin position="50"/>
        <end position="64"/>
    </location>
</feature>
<feature type="compositionally biased region" description="Low complexity" evidence="1">
    <location>
        <begin position="1"/>
        <end position="18"/>
    </location>
</feature>
<accession>A0A8K0XRI4</accession>
<proteinExistence type="predicted"/>
<sequence length="1053" mass="114119">MESPPSSSSSSSASSPSPSLLPTVKPELDLDDMTFGDPGDPLEFLLQTLSNEAASSDTSSSQDHNSPEWSHMASWDASDSKFTLGSEFDFTIPMELDFQSNLAVDPSALHFNTSMFSQQPAIVQPDGIYATPTPAELVASSLFNYETQNNSWSGIPTQRRLSVTSASSSSGVSLSPIAEHSPIISSSASDSGFSEGDSASELAQRVRQLAGVTLAVPVSAQVQQLAAAGGQAKLPIPRLSRPNPTVAPAKRTAGKAPSLEGGFMSSASASPAAECPDPMTDAGQASNSPPPVLSASGRPKTSHTTIERRYRTNLNARITGLKQAVPALRVLEKNGSSYGDVVDSRGFVDGVKVARKMSKANVLGKATEYIKVLKRREARLTREQDGLKSLIAGLVGGPMLLKEWEREWREKFGGPEKDELEDGLASAAGSDDEDGDGEDSDEEGEDGRAKKKAKVAKPPPKKEKIVKPLPLPTAATLPGVVPEKRKRGRPRKNPLPPAPPITALVNPSPMVLLNASQSNETDHVMANGTRPEVAAQPAPQYLLAAFAFFSVFNSPLTSSFTRSQSHFHAHHHGMVVTDHPVIAPPQPSTSLSVLGYSSHDMVQGFHLLVSTLVLFYVVLPWFSGALKRNSVISLFTRLPSYLKRVSLAGKPVSGPGARVQSPIQGRVERNRSALKDALLLSRRGAKDEAAQLRKALGISTGVVGLLQSAIKAARTDRGIELNQLEQRAWVRLGEIVALDATTPKPTRLQTYWCMSWHIPTFQASTTDLSTLALIIRPVSHSKASELWDEARQRDVLRMHERVVLSTMSVDDAADLLEKWRLWRSEERKSHRCAACEKRTPLGILAAIITRFKLRKHAASMFVRTVVPYGQRDEDGEEVLYDADKEQKEEKEMRDTIEAAKSIGGRTADLAILLERTWDTGFCPQDDVLSPSHSQHGIHDEDEDCEEEHDLADLDAQEIRSLISATLIYRNIFPSSFPSVGPAVSLILSPPPSPSRKNVTLHAALRTALGSAAFDYVEGRLDDPTLGGALEDARDRVVDMLVELERAGKRNGRF</sequence>
<feature type="region of interest" description="Disordered" evidence="1">
    <location>
        <begin position="1"/>
        <end position="72"/>
    </location>
</feature>
<evidence type="ECO:0000313" key="4">
    <source>
        <dbReference type="Proteomes" id="UP000813824"/>
    </source>
</evidence>
<dbReference type="PROSITE" id="PS50888">
    <property type="entry name" value="BHLH"/>
    <property type="match status" value="1"/>
</dbReference>
<dbReference type="OrthoDB" id="2133190at2759"/>
<feature type="region of interest" description="Disordered" evidence="1">
    <location>
        <begin position="234"/>
        <end position="306"/>
    </location>
</feature>
<dbReference type="Proteomes" id="UP000813824">
    <property type="component" value="Unassembled WGS sequence"/>
</dbReference>
<dbReference type="EMBL" id="JAEVFJ010000010">
    <property type="protein sequence ID" value="KAH8102253.1"/>
    <property type="molecule type" value="Genomic_DNA"/>
</dbReference>
<dbReference type="SUPFAM" id="SSF47459">
    <property type="entry name" value="HLH, helix-loop-helix DNA-binding domain"/>
    <property type="match status" value="1"/>
</dbReference>
<dbReference type="SMART" id="SM00353">
    <property type="entry name" value="HLH"/>
    <property type="match status" value="1"/>
</dbReference>
<gene>
    <name evidence="3" type="ORF">BXZ70DRAFT_931144</name>
</gene>
<dbReference type="GO" id="GO:0046983">
    <property type="term" value="F:protein dimerization activity"/>
    <property type="evidence" value="ECO:0007669"/>
    <property type="project" value="InterPro"/>
</dbReference>
<organism evidence="3 4">
    <name type="scientific">Cristinia sonorae</name>
    <dbReference type="NCBI Taxonomy" id="1940300"/>
    <lineage>
        <taxon>Eukaryota</taxon>
        <taxon>Fungi</taxon>
        <taxon>Dikarya</taxon>
        <taxon>Basidiomycota</taxon>
        <taxon>Agaricomycotina</taxon>
        <taxon>Agaricomycetes</taxon>
        <taxon>Agaricomycetidae</taxon>
        <taxon>Agaricales</taxon>
        <taxon>Pleurotineae</taxon>
        <taxon>Stephanosporaceae</taxon>
        <taxon>Cristinia</taxon>
    </lineage>
</organism>
<feature type="region of interest" description="Disordered" evidence="1">
    <location>
        <begin position="414"/>
        <end position="503"/>
    </location>
</feature>
<dbReference type="InterPro" id="IPR011598">
    <property type="entry name" value="bHLH_dom"/>
</dbReference>
<feature type="domain" description="BHLH" evidence="2">
    <location>
        <begin position="298"/>
        <end position="373"/>
    </location>
</feature>
<comment type="caution">
    <text evidence="3">The sequence shown here is derived from an EMBL/GenBank/DDBJ whole genome shotgun (WGS) entry which is preliminary data.</text>
</comment>
<evidence type="ECO:0000259" key="2">
    <source>
        <dbReference type="PROSITE" id="PS50888"/>
    </source>
</evidence>
<feature type="compositionally biased region" description="Acidic residues" evidence="1">
    <location>
        <begin position="430"/>
        <end position="445"/>
    </location>
</feature>
<dbReference type="Gene3D" id="4.10.280.10">
    <property type="entry name" value="Helix-loop-helix DNA-binding domain"/>
    <property type="match status" value="1"/>
</dbReference>